<dbReference type="PROSITE" id="PS50025">
    <property type="entry name" value="LAM_G_DOMAIN"/>
    <property type="match status" value="1"/>
</dbReference>
<name>A0ABD2PP88_9PLAT</name>
<dbReference type="InterPro" id="IPR050372">
    <property type="entry name" value="Neurexin-related_CASP"/>
</dbReference>
<evidence type="ECO:0000313" key="4">
    <source>
        <dbReference type="Proteomes" id="UP001626550"/>
    </source>
</evidence>
<dbReference type="Pfam" id="PF02210">
    <property type="entry name" value="Laminin_G_2"/>
    <property type="match status" value="1"/>
</dbReference>
<dbReference type="EMBL" id="JBJKFK010007073">
    <property type="protein sequence ID" value="KAL3307551.1"/>
    <property type="molecule type" value="Genomic_DNA"/>
</dbReference>
<dbReference type="GO" id="GO:0016020">
    <property type="term" value="C:membrane"/>
    <property type="evidence" value="ECO:0007669"/>
    <property type="project" value="UniProtKB-SubCell"/>
</dbReference>
<dbReference type="SUPFAM" id="SSF49899">
    <property type="entry name" value="Concanavalin A-like lectins/glucanases"/>
    <property type="match status" value="1"/>
</dbReference>
<feature type="non-terminal residue" evidence="3">
    <location>
        <position position="1"/>
    </location>
</feature>
<dbReference type="Proteomes" id="UP001626550">
    <property type="component" value="Unassembled WGS sequence"/>
</dbReference>
<sequence>GPDHSHSDFICVELFDGNVYFVYGVSGHSRHIQLNPEGRKVNDGATHSVYFERSPEHRFKVRYNGQDVDIKQPETGHQAAFNTYTYFGSVDQPSRLPWEVWSRVNFAGCIEHIKVNNQGYLDFT</sequence>
<dbReference type="Gene3D" id="2.60.120.200">
    <property type="match status" value="1"/>
</dbReference>
<dbReference type="InterPro" id="IPR013320">
    <property type="entry name" value="ConA-like_dom_sf"/>
</dbReference>
<reference evidence="3 4" key="1">
    <citation type="submission" date="2024-11" db="EMBL/GenBank/DDBJ databases">
        <title>Adaptive evolution of stress response genes in parasites aligns with host niche diversity.</title>
        <authorList>
            <person name="Hahn C."/>
            <person name="Resl P."/>
        </authorList>
    </citation>
    <scope>NUCLEOTIDE SEQUENCE [LARGE SCALE GENOMIC DNA]</scope>
    <source>
        <strain evidence="3">EGGRZ-B1_66</strain>
        <tissue evidence="3">Body</tissue>
    </source>
</reference>
<dbReference type="AlphaFoldDB" id="A0ABD2PP88"/>
<comment type="caution">
    <text evidence="1">Lacks conserved residue(s) required for the propagation of feature annotation.</text>
</comment>
<dbReference type="PANTHER" id="PTHR15036">
    <property type="entry name" value="PIKACHURIN-LIKE PROTEIN"/>
    <property type="match status" value="1"/>
</dbReference>
<evidence type="ECO:0000313" key="3">
    <source>
        <dbReference type="EMBL" id="KAL3307551.1"/>
    </source>
</evidence>
<evidence type="ECO:0000256" key="1">
    <source>
        <dbReference type="PROSITE-ProRule" id="PRU00122"/>
    </source>
</evidence>
<dbReference type="CDD" id="cd00110">
    <property type="entry name" value="LamG"/>
    <property type="match status" value="1"/>
</dbReference>
<feature type="non-terminal residue" evidence="3">
    <location>
        <position position="124"/>
    </location>
</feature>
<comment type="caution">
    <text evidence="3">The sequence shown here is derived from an EMBL/GenBank/DDBJ whole genome shotgun (WGS) entry which is preliminary data.</text>
</comment>
<gene>
    <name evidence="3" type="primary">NRXN3_6</name>
    <name evidence="3" type="ORF">Ciccas_013932</name>
</gene>
<accession>A0ABD2PP88</accession>
<dbReference type="PANTHER" id="PTHR15036:SF85">
    <property type="entry name" value="SP2353, ISOFORM A"/>
    <property type="match status" value="1"/>
</dbReference>
<organism evidence="3 4">
    <name type="scientific">Cichlidogyrus casuarinus</name>
    <dbReference type="NCBI Taxonomy" id="1844966"/>
    <lineage>
        <taxon>Eukaryota</taxon>
        <taxon>Metazoa</taxon>
        <taxon>Spiralia</taxon>
        <taxon>Lophotrochozoa</taxon>
        <taxon>Platyhelminthes</taxon>
        <taxon>Monogenea</taxon>
        <taxon>Monopisthocotylea</taxon>
        <taxon>Dactylogyridea</taxon>
        <taxon>Ancyrocephalidae</taxon>
        <taxon>Cichlidogyrus</taxon>
    </lineage>
</organism>
<evidence type="ECO:0000259" key="2">
    <source>
        <dbReference type="PROSITE" id="PS50025"/>
    </source>
</evidence>
<dbReference type="InterPro" id="IPR001791">
    <property type="entry name" value="Laminin_G"/>
</dbReference>
<protein>
    <submittedName>
        <fullName evidence="3">Neurexin-3-beta</fullName>
    </submittedName>
</protein>
<proteinExistence type="predicted"/>
<keyword evidence="4" id="KW-1185">Reference proteome</keyword>
<feature type="domain" description="Laminin G" evidence="2">
    <location>
        <begin position="1"/>
        <end position="124"/>
    </location>
</feature>